<keyword evidence="8" id="KW-1185">Reference proteome</keyword>
<proteinExistence type="inferred from homology"/>
<reference evidence="7" key="1">
    <citation type="submission" date="2019-12" db="EMBL/GenBank/DDBJ databases">
        <title>Mycobacterium spongiae sp. nov.</title>
        <authorList>
            <person name="Stinear T."/>
        </authorList>
    </citation>
    <scope>NUCLEOTIDE SEQUENCE</scope>
    <source>
        <strain evidence="7">FSD4b-SM</strain>
    </source>
</reference>
<comment type="function">
    <text evidence="2">Pyridoxal 5'-phosphate (PLP)-binding protein, which is involved in PLP homeostasis.</text>
</comment>
<dbReference type="InterPro" id="IPR001608">
    <property type="entry name" value="Ala_racemase_N"/>
</dbReference>
<dbReference type="HAMAP" id="MF_02087">
    <property type="entry name" value="PLP_homeostasis"/>
    <property type="match status" value="1"/>
</dbReference>
<name>A0A975PXN9_9MYCO</name>
<dbReference type="PANTHER" id="PTHR10146:SF14">
    <property type="entry name" value="PYRIDOXAL PHOSPHATE HOMEOSTASIS PROTEIN"/>
    <property type="match status" value="1"/>
</dbReference>
<protein>
    <recommendedName>
        <fullName evidence="2">Pyridoxal phosphate homeostasis protein</fullName>
        <shortName evidence="2">PLP homeostasis protein</shortName>
    </recommendedName>
</protein>
<dbReference type="PIRSF" id="PIRSF004848">
    <property type="entry name" value="YBL036c_PLPDEIII"/>
    <property type="match status" value="1"/>
</dbReference>
<dbReference type="EMBL" id="CP046600">
    <property type="protein sequence ID" value="QUR67963.1"/>
    <property type="molecule type" value="Genomic_DNA"/>
</dbReference>
<feature type="region of interest" description="Disordered" evidence="5">
    <location>
        <begin position="11"/>
        <end position="34"/>
    </location>
</feature>
<evidence type="ECO:0000256" key="1">
    <source>
        <dbReference type="ARBA" id="ARBA00022898"/>
    </source>
</evidence>
<dbReference type="Gene3D" id="3.20.20.10">
    <property type="entry name" value="Alanine racemase"/>
    <property type="match status" value="1"/>
</dbReference>
<comment type="similarity">
    <text evidence="2 4">Belongs to the pyridoxal phosphate-binding protein YggS/PROSC family.</text>
</comment>
<dbReference type="KEGG" id="mspg:F6B93_13405"/>
<dbReference type="GO" id="GO:0030170">
    <property type="term" value="F:pyridoxal phosphate binding"/>
    <property type="evidence" value="ECO:0007669"/>
    <property type="project" value="UniProtKB-UniRule"/>
</dbReference>
<evidence type="ECO:0000313" key="7">
    <source>
        <dbReference type="EMBL" id="QUR67963.1"/>
    </source>
</evidence>
<accession>A0A975PXN9</accession>
<comment type="cofactor">
    <cofactor evidence="3">
        <name>pyridoxal 5'-phosphate</name>
        <dbReference type="ChEBI" id="CHEBI:597326"/>
    </cofactor>
</comment>
<dbReference type="SUPFAM" id="SSF51419">
    <property type="entry name" value="PLP-binding barrel"/>
    <property type="match status" value="1"/>
</dbReference>
<evidence type="ECO:0000256" key="2">
    <source>
        <dbReference type="HAMAP-Rule" id="MF_02087"/>
    </source>
</evidence>
<keyword evidence="1 2" id="KW-0663">Pyridoxal phosphate</keyword>
<organism evidence="7 8">
    <name type="scientific">Mycobacterium spongiae</name>
    <dbReference type="NCBI Taxonomy" id="886343"/>
    <lineage>
        <taxon>Bacteria</taxon>
        <taxon>Bacillati</taxon>
        <taxon>Actinomycetota</taxon>
        <taxon>Actinomycetes</taxon>
        <taxon>Mycobacteriales</taxon>
        <taxon>Mycobacteriaceae</taxon>
        <taxon>Mycobacterium</taxon>
    </lineage>
</organism>
<evidence type="ECO:0000313" key="8">
    <source>
        <dbReference type="Proteomes" id="UP000682202"/>
    </source>
</evidence>
<dbReference type="RefSeq" id="WP_211695537.1">
    <property type="nucleotide sequence ID" value="NZ_CP046600.1"/>
</dbReference>
<dbReference type="PANTHER" id="PTHR10146">
    <property type="entry name" value="PROLINE SYNTHETASE CO-TRANSCRIBED BACTERIAL HOMOLOG PROTEIN"/>
    <property type="match status" value="1"/>
</dbReference>
<evidence type="ECO:0000259" key="6">
    <source>
        <dbReference type="Pfam" id="PF01168"/>
    </source>
</evidence>
<sequence length="280" mass="29610">MDGLTATVVAKQNSGNRANQGDHGNPGNPGDRESELTHALAAVRSRLAAAAVAAGRTLDEIELLPITKLFPATDVAILSRLGCRSVGESRDQEASAKVAELTRLAAANPSLAGSQDLRWHMVGRLQRNKARSLARWAHTIHSVDSGPLVTALDRAVGSALADGHRGNRLRVYVQVSLDGDASRGGIDVSSPDSVDRVCEHVSGSHGLELVGLMGVPPLDWDPDRAFELLKSAHSRVVRSFPAAQGISAGMSHDFETAVKHGSTCVRVGTALMGHRRLRSP</sequence>
<dbReference type="PROSITE" id="PS01211">
    <property type="entry name" value="UPF0001"/>
    <property type="match status" value="1"/>
</dbReference>
<dbReference type="InterPro" id="IPR011078">
    <property type="entry name" value="PyrdxlP_homeostasis"/>
</dbReference>
<dbReference type="Proteomes" id="UP000682202">
    <property type="component" value="Chromosome"/>
</dbReference>
<gene>
    <name evidence="7" type="ORF">F6B93_13405</name>
</gene>
<feature type="modified residue" description="N6-(pyridoxal phosphate)lysine" evidence="2 3">
    <location>
        <position position="68"/>
    </location>
</feature>
<dbReference type="AlphaFoldDB" id="A0A975PXN9"/>
<dbReference type="Pfam" id="PF01168">
    <property type="entry name" value="Ala_racemase_N"/>
    <property type="match status" value="1"/>
</dbReference>
<feature type="domain" description="Alanine racemase N-terminal" evidence="6">
    <location>
        <begin position="80"/>
        <end position="275"/>
    </location>
</feature>
<dbReference type="CDD" id="cd00635">
    <property type="entry name" value="PLPDE_III_YBL036c_like"/>
    <property type="match status" value="1"/>
</dbReference>
<evidence type="ECO:0000256" key="3">
    <source>
        <dbReference type="PIRSR" id="PIRSR004848-1"/>
    </source>
</evidence>
<dbReference type="InterPro" id="IPR029066">
    <property type="entry name" value="PLP-binding_barrel"/>
</dbReference>
<evidence type="ECO:0000256" key="5">
    <source>
        <dbReference type="SAM" id="MobiDB-lite"/>
    </source>
</evidence>
<evidence type="ECO:0000256" key="4">
    <source>
        <dbReference type="RuleBase" id="RU004514"/>
    </source>
</evidence>